<dbReference type="InterPro" id="IPR047873">
    <property type="entry name" value="Ribosomal_uL16"/>
</dbReference>
<organism evidence="5 6">
    <name type="scientific">Dunaliella salina</name>
    <name type="common">Green alga</name>
    <name type="synonym">Protococcus salinus</name>
    <dbReference type="NCBI Taxonomy" id="3046"/>
    <lineage>
        <taxon>Eukaryota</taxon>
        <taxon>Viridiplantae</taxon>
        <taxon>Chlorophyta</taxon>
        <taxon>core chlorophytes</taxon>
        <taxon>Chlorophyceae</taxon>
        <taxon>CS clade</taxon>
        <taxon>Chlamydomonadales</taxon>
        <taxon>Dunaliellaceae</taxon>
        <taxon>Dunaliella</taxon>
    </lineage>
</organism>
<reference evidence="5" key="1">
    <citation type="submission" date="2017-08" db="EMBL/GenBank/DDBJ databases">
        <authorList>
            <person name="Polle J.E."/>
            <person name="Barry K."/>
            <person name="Cushman J."/>
            <person name="Schmutz J."/>
            <person name="Tran D."/>
            <person name="Hathwaick L.T."/>
            <person name="Yim W.C."/>
            <person name="Jenkins J."/>
            <person name="Mckie-Krisberg Z.M."/>
            <person name="Prochnik S."/>
            <person name="Lindquist E."/>
            <person name="Dockter R.B."/>
            <person name="Adam C."/>
            <person name="Molina H."/>
            <person name="Bunkerborg J."/>
            <person name="Jin E."/>
            <person name="Buchheim M."/>
            <person name="Magnuson J."/>
        </authorList>
    </citation>
    <scope>NUCLEOTIDE SEQUENCE</scope>
    <source>
        <strain evidence="5">CCAP 19/18</strain>
    </source>
</reference>
<keyword evidence="3 4" id="KW-0687">Ribonucleoprotein</keyword>
<dbReference type="SUPFAM" id="SSF54686">
    <property type="entry name" value="Ribosomal protein L16p/L10e"/>
    <property type="match status" value="1"/>
</dbReference>
<dbReference type="PRINTS" id="PR00060">
    <property type="entry name" value="RIBOSOMALL16"/>
</dbReference>
<dbReference type="EMBL" id="MU069812">
    <property type="protein sequence ID" value="KAF5833411.1"/>
    <property type="molecule type" value="Genomic_DNA"/>
</dbReference>
<sequence length="115" mass="12933">MPNTTDLKYGIYGLRAVTGRRVAATTIEAVRRTLVRKIKRTARLWVRMQATVPVTKKPLGVRMGKGKGAIEYYACAVRPGQVVFEMDRVPRKVALSALDAVQPKFPCRLVFVEWS</sequence>
<accession>A0ABQ7GFM8</accession>
<dbReference type="InterPro" id="IPR016180">
    <property type="entry name" value="Ribosomal_uL16_dom"/>
</dbReference>
<dbReference type="Gene3D" id="3.90.1170.10">
    <property type="entry name" value="Ribosomal protein L10e/L16"/>
    <property type="match status" value="1"/>
</dbReference>
<evidence type="ECO:0000313" key="6">
    <source>
        <dbReference type="Proteomes" id="UP000815325"/>
    </source>
</evidence>
<evidence type="ECO:0000256" key="3">
    <source>
        <dbReference type="ARBA" id="ARBA00023274"/>
    </source>
</evidence>
<dbReference type="GO" id="GO:0005840">
    <property type="term" value="C:ribosome"/>
    <property type="evidence" value="ECO:0007669"/>
    <property type="project" value="UniProtKB-KW"/>
</dbReference>
<dbReference type="NCBIfam" id="TIGR01164">
    <property type="entry name" value="rplP_bact"/>
    <property type="match status" value="1"/>
</dbReference>
<gene>
    <name evidence="5" type="ORF">DUNSADRAFT_10280</name>
</gene>
<proteinExistence type="inferred from homology"/>
<dbReference type="PANTHER" id="PTHR12220">
    <property type="entry name" value="50S/60S RIBOSOMAL PROTEIN L16"/>
    <property type="match status" value="1"/>
</dbReference>
<comment type="caution">
    <text evidence="5">The sequence shown here is derived from an EMBL/GenBank/DDBJ whole genome shotgun (WGS) entry which is preliminary data.</text>
</comment>
<dbReference type="InterPro" id="IPR036920">
    <property type="entry name" value="Ribosomal_uL16_sf"/>
</dbReference>
<comment type="similarity">
    <text evidence="1 4">Belongs to the universal ribosomal protein uL16 family.</text>
</comment>
<dbReference type="Pfam" id="PF00252">
    <property type="entry name" value="Ribosomal_L16"/>
    <property type="match status" value="1"/>
</dbReference>
<evidence type="ECO:0000256" key="4">
    <source>
        <dbReference type="RuleBase" id="RU004413"/>
    </source>
</evidence>
<evidence type="ECO:0000256" key="1">
    <source>
        <dbReference type="ARBA" id="ARBA00008931"/>
    </source>
</evidence>
<evidence type="ECO:0000313" key="5">
    <source>
        <dbReference type="EMBL" id="KAF5833411.1"/>
    </source>
</evidence>
<name>A0ABQ7GFM8_DUNSA</name>
<keyword evidence="2 4" id="KW-0689">Ribosomal protein</keyword>
<evidence type="ECO:0000256" key="2">
    <source>
        <dbReference type="ARBA" id="ARBA00022980"/>
    </source>
</evidence>
<dbReference type="PANTHER" id="PTHR12220:SF13">
    <property type="entry name" value="LARGE RIBOSOMAL SUBUNIT PROTEIN UL16M"/>
    <property type="match status" value="1"/>
</dbReference>
<protein>
    <submittedName>
        <fullName evidence="5">Ribosomal protein L10e/L16</fullName>
    </submittedName>
</protein>
<dbReference type="Proteomes" id="UP000815325">
    <property type="component" value="Unassembled WGS sequence"/>
</dbReference>
<keyword evidence="6" id="KW-1185">Reference proteome</keyword>
<dbReference type="InterPro" id="IPR000114">
    <property type="entry name" value="Ribosomal_uL16_bact-type"/>
</dbReference>
<dbReference type="CDD" id="cd01433">
    <property type="entry name" value="Ribosomal_L16_L10e"/>
    <property type="match status" value="1"/>
</dbReference>